<reference evidence="1 2" key="1">
    <citation type="submission" date="2022-05" db="EMBL/GenBank/DDBJ databases">
        <authorList>
            <consortium name="Genoscope - CEA"/>
            <person name="William W."/>
        </authorList>
    </citation>
    <scope>NUCLEOTIDE SEQUENCE [LARGE SCALE GENOMIC DNA]</scope>
</reference>
<accession>A0ABN8PA26</accession>
<comment type="caution">
    <text evidence="1">The sequence shown here is derived from an EMBL/GenBank/DDBJ whole genome shotgun (WGS) entry which is preliminary data.</text>
</comment>
<protein>
    <submittedName>
        <fullName evidence="1">Uncharacterized protein</fullName>
    </submittedName>
</protein>
<evidence type="ECO:0000313" key="2">
    <source>
        <dbReference type="Proteomes" id="UP001159405"/>
    </source>
</evidence>
<keyword evidence="2" id="KW-1185">Reference proteome</keyword>
<sequence length="85" mass="9376">MWPKAVPQVLIDANKKEKVYCDAAFLKYTMYTPISGVCENKTDGQTGVHKNSPISVIQTGPFPKGNSGQSIHILLTTVQVDQRKN</sequence>
<gene>
    <name evidence="1" type="ORF">PLOB_00040494</name>
</gene>
<dbReference type="EMBL" id="CALNXK010000062">
    <property type="protein sequence ID" value="CAH3139186.1"/>
    <property type="molecule type" value="Genomic_DNA"/>
</dbReference>
<name>A0ABN8PA26_9CNID</name>
<organism evidence="1 2">
    <name type="scientific">Porites lobata</name>
    <dbReference type="NCBI Taxonomy" id="104759"/>
    <lineage>
        <taxon>Eukaryota</taxon>
        <taxon>Metazoa</taxon>
        <taxon>Cnidaria</taxon>
        <taxon>Anthozoa</taxon>
        <taxon>Hexacorallia</taxon>
        <taxon>Scleractinia</taxon>
        <taxon>Fungiina</taxon>
        <taxon>Poritidae</taxon>
        <taxon>Porites</taxon>
    </lineage>
</organism>
<evidence type="ECO:0000313" key="1">
    <source>
        <dbReference type="EMBL" id="CAH3139186.1"/>
    </source>
</evidence>
<proteinExistence type="predicted"/>
<dbReference type="Proteomes" id="UP001159405">
    <property type="component" value="Unassembled WGS sequence"/>
</dbReference>